<dbReference type="Proteomes" id="UP000475037">
    <property type="component" value="Unassembled WGS sequence"/>
</dbReference>
<comment type="caution">
    <text evidence="1">The sequence shown here is derived from an EMBL/GenBank/DDBJ whole genome shotgun (WGS) entry which is preliminary data.</text>
</comment>
<protein>
    <submittedName>
        <fullName evidence="1">LORF2 protein</fullName>
    </submittedName>
</protein>
<organism evidence="1 2">
    <name type="scientific">Crocuta crocuta</name>
    <name type="common">Spotted hyena</name>
    <dbReference type="NCBI Taxonomy" id="9678"/>
    <lineage>
        <taxon>Eukaryota</taxon>
        <taxon>Metazoa</taxon>
        <taxon>Chordata</taxon>
        <taxon>Craniata</taxon>
        <taxon>Vertebrata</taxon>
        <taxon>Euteleostomi</taxon>
        <taxon>Mammalia</taxon>
        <taxon>Eutheria</taxon>
        <taxon>Laurasiatheria</taxon>
        <taxon>Carnivora</taxon>
        <taxon>Feliformia</taxon>
        <taxon>Hyaenidae</taxon>
        <taxon>Crocuta</taxon>
    </lineage>
</organism>
<dbReference type="AlphaFoldDB" id="A0A6G1AGN3"/>
<feature type="non-terminal residue" evidence="1">
    <location>
        <position position="1"/>
    </location>
</feature>
<evidence type="ECO:0000313" key="1">
    <source>
        <dbReference type="EMBL" id="KAF0874948.1"/>
    </source>
</evidence>
<name>A0A6G1AGN3_CROCR</name>
<accession>A0A6G1AGN3</accession>
<keyword evidence="2" id="KW-1185">Reference proteome</keyword>
<feature type="non-terminal residue" evidence="1">
    <location>
        <position position="121"/>
    </location>
</feature>
<evidence type="ECO:0000313" key="2">
    <source>
        <dbReference type="Proteomes" id="UP000475037"/>
    </source>
</evidence>
<sequence length="121" mass="14500">ECKTVPSQWKMAWQLFKILKTELPYDPAIIFLGIDLRDVKAWTQREMYTSIFTRVKEPKCPSTDKWIKMWYIYAMEYYLDIKKNEILPLATAWMELECVMQSEISHAKKDKYHMISLIIGI</sequence>
<proteinExistence type="predicted"/>
<dbReference type="EMBL" id="VOAJ01005281">
    <property type="protein sequence ID" value="KAF0874948.1"/>
    <property type="molecule type" value="Genomic_DNA"/>
</dbReference>
<reference evidence="1 2" key="1">
    <citation type="submission" date="2019-11" db="EMBL/GenBank/DDBJ databases">
        <authorList>
            <person name="Yang C."/>
            <person name="Li F."/>
        </authorList>
    </citation>
    <scope>NUCLEOTIDE SEQUENCE [LARGE SCALE GENOMIC DNA]</scope>
    <source>
        <strain evidence="1">KB4526</strain>
        <tissue evidence="1">Muscle</tissue>
    </source>
</reference>
<gene>
    <name evidence="1" type="primary">Pol_462</name>
    <name evidence="1" type="ORF">FOF47_R05813</name>
</gene>